<feature type="transmembrane region" description="Helical" evidence="9">
    <location>
        <begin position="184"/>
        <end position="203"/>
    </location>
</feature>
<evidence type="ECO:0000256" key="4">
    <source>
        <dbReference type="ARBA" id="ARBA00022475"/>
    </source>
</evidence>
<accession>A0A3N3ZP82</accession>
<evidence type="ECO:0000259" key="11">
    <source>
        <dbReference type="PROSITE" id="PS50928"/>
    </source>
</evidence>
<evidence type="ECO:0000256" key="2">
    <source>
        <dbReference type="ARBA" id="ARBA00007069"/>
    </source>
</evidence>
<comment type="function">
    <text evidence="10">Part of the binding-protein-dependent transport system for phosphate; probably responsible for the translocation of the substrate across the membrane.</text>
</comment>
<feature type="domain" description="ABC transmembrane type-1" evidence="11">
    <location>
        <begin position="87"/>
        <end position="312"/>
    </location>
</feature>
<dbReference type="GO" id="GO:0006817">
    <property type="term" value="P:phosphate ion transport"/>
    <property type="evidence" value="ECO:0007669"/>
    <property type="project" value="UniProtKB-KW"/>
</dbReference>
<comment type="subcellular location">
    <subcellularLocation>
        <location evidence="1 9">Cell membrane</location>
        <topology evidence="1 9">Multi-pass membrane protein</topology>
    </subcellularLocation>
</comment>
<feature type="transmembrane region" description="Helical" evidence="9">
    <location>
        <begin position="223"/>
        <end position="244"/>
    </location>
</feature>
<evidence type="ECO:0000313" key="13">
    <source>
        <dbReference type="Proteomes" id="UP000270616"/>
    </source>
</evidence>
<protein>
    <recommendedName>
        <fullName evidence="10">Phosphate transport system permease protein</fullName>
    </recommendedName>
</protein>
<feature type="transmembrane region" description="Helical" evidence="9">
    <location>
        <begin position="124"/>
        <end position="142"/>
    </location>
</feature>
<feature type="transmembrane region" description="Helical" evidence="9">
    <location>
        <begin position="82"/>
        <end position="112"/>
    </location>
</feature>
<dbReference type="PROSITE" id="PS50928">
    <property type="entry name" value="ABC_TM1"/>
    <property type="match status" value="1"/>
</dbReference>
<comment type="caution">
    <text evidence="12">The sequence shown here is derived from an EMBL/GenBank/DDBJ whole genome shotgun (WGS) entry which is preliminary data.</text>
</comment>
<proteinExistence type="inferred from homology"/>
<keyword evidence="8 9" id="KW-0472">Membrane</keyword>
<dbReference type="GO" id="GO:0005886">
    <property type="term" value="C:plasma membrane"/>
    <property type="evidence" value="ECO:0007669"/>
    <property type="project" value="UniProtKB-SubCell"/>
</dbReference>
<dbReference type="AlphaFoldDB" id="A0A3N3ZP82"/>
<evidence type="ECO:0000256" key="8">
    <source>
        <dbReference type="ARBA" id="ARBA00023136"/>
    </source>
</evidence>
<feature type="transmembrane region" description="Helical" evidence="9">
    <location>
        <begin position="291"/>
        <end position="312"/>
    </location>
</feature>
<dbReference type="GO" id="GO:0005315">
    <property type="term" value="F:phosphate transmembrane transporter activity"/>
    <property type="evidence" value="ECO:0007669"/>
    <property type="project" value="InterPro"/>
</dbReference>
<evidence type="ECO:0000256" key="9">
    <source>
        <dbReference type="RuleBase" id="RU363032"/>
    </source>
</evidence>
<evidence type="ECO:0000256" key="3">
    <source>
        <dbReference type="ARBA" id="ARBA00022448"/>
    </source>
</evidence>
<evidence type="ECO:0000256" key="1">
    <source>
        <dbReference type="ARBA" id="ARBA00004651"/>
    </source>
</evidence>
<keyword evidence="3 9" id="KW-0813">Transport</keyword>
<keyword evidence="6 9" id="KW-0812">Transmembrane</keyword>
<evidence type="ECO:0000256" key="5">
    <source>
        <dbReference type="ARBA" id="ARBA00022592"/>
    </source>
</evidence>
<dbReference type="PANTHER" id="PTHR30425:SF1">
    <property type="entry name" value="PHOSPHATE TRANSPORT SYSTEM PERMEASE PROTEIN PSTC"/>
    <property type="match status" value="1"/>
</dbReference>
<comment type="similarity">
    <text evidence="2 10">Belongs to the binding-protein-dependent transport system permease family. CysTW subfamily.</text>
</comment>
<dbReference type="InterPro" id="IPR000515">
    <property type="entry name" value="MetI-like"/>
</dbReference>
<evidence type="ECO:0000256" key="6">
    <source>
        <dbReference type="ARBA" id="ARBA00022692"/>
    </source>
</evidence>
<dbReference type="CDD" id="cd06261">
    <property type="entry name" value="TM_PBP2"/>
    <property type="match status" value="1"/>
</dbReference>
<dbReference type="OrthoDB" id="9785113at2"/>
<keyword evidence="13" id="KW-1185">Reference proteome</keyword>
<dbReference type="NCBIfam" id="TIGR02138">
    <property type="entry name" value="phosphate_pstC"/>
    <property type="match status" value="1"/>
</dbReference>
<dbReference type="InterPro" id="IPR035906">
    <property type="entry name" value="MetI-like_sf"/>
</dbReference>
<dbReference type="Proteomes" id="UP000270616">
    <property type="component" value="Unassembled WGS sequence"/>
</dbReference>
<sequence>MSTNLSDTERGQDDKQQTSSLASAASAGGRAGDKIFSGLSLGAGIVIFVMLAAVAAFLTWQAAPVVGIPASSVTGGNGFFSYVYPLVLGTLMAAVIALLIATPIGILVALYISHYAPAKVAKPVGYVIDLLAAIPSVVYGAWGMTVLSPALAPFYNWLSETFGFIPLFAGPASATGRTMMTAGVVLAIMILPIITSLCREIFIQTPQLHEEASLALGATRLEMIRQAVLPFARTGIISAIMLALGRALGETMAVALVLSTGGLQWSLLTSGNNTIAAEIALNYPEAFGNRLAELIAAGLMLFIITLIVNLIARTIIARYQEFSGAN</sequence>
<evidence type="ECO:0000313" key="12">
    <source>
        <dbReference type="EMBL" id="ROZ62786.1"/>
    </source>
</evidence>
<dbReference type="PANTHER" id="PTHR30425">
    <property type="entry name" value="PHOSPHATE TRANSPORT SYSTEM PERMEASE PROTEIN PST"/>
    <property type="match status" value="1"/>
</dbReference>
<dbReference type="Gene3D" id="1.10.3720.10">
    <property type="entry name" value="MetI-like"/>
    <property type="match status" value="1"/>
</dbReference>
<keyword evidence="7 9" id="KW-1133">Transmembrane helix</keyword>
<gene>
    <name evidence="12" type="primary">pstC</name>
    <name evidence="12" type="ORF">EDL96_08365</name>
</gene>
<dbReference type="InterPro" id="IPR051124">
    <property type="entry name" value="Phosphate_Transport_Permease"/>
</dbReference>
<evidence type="ECO:0000256" key="10">
    <source>
        <dbReference type="RuleBase" id="RU363054"/>
    </source>
</evidence>
<keyword evidence="4 10" id="KW-1003">Cell membrane</keyword>
<reference evidence="12 13" key="1">
    <citation type="submission" date="2018-10" db="EMBL/GenBank/DDBJ databases">
        <title>Kocuria sp. M5W7-7, whole genome shotgun sequence.</title>
        <authorList>
            <person name="Tuo L."/>
        </authorList>
    </citation>
    <scope>NUCLEOTIDE SEQUENCE [LARGE SCALE GENOMIC DNA]</scope>
    <source>
        <strain evidence="12 13">M5W7-7</strain>
    </source>
</reference>
<organism evidence="12 13">
    <name type="scientific">Kocuria soli</name>
    <dbReference type="NCBI Taxonomy" id="2485125"/>
    <lineage>
        <taxon>Bacteria</taxon>
        <taxon>Bacillati</taxon>
        <taxon>Actinomycetota</taxon>
        <taxon>Actinomycetes</taxon>
        <taxon>Micrococcales</taxon>
        <taxon>Micrococcaceae</taxon>
        <taxon>Kocuria</taxon>
    </lineage>
</organism>
<dbReference type="RefSeq" id="WP_123825344.1">
    <property type="nucleotide sequence ID" value="NZ_RKMF01000010.1"/>
</dbReference>
<name>A0A3N3ZP82_9MICC</name>
<evidence type="ECO:0000256" key="7">
    <source>
        <dbReference type="ARBA" id="ARBA00022989"/>
    </source>
</evidence>
<dbReference type="Pfam" id="PF00528">
    <property type="entry name" value="BPD_transp_1"/>
    <property type="match status" value="1"/>
</dbReference>
<feature type="transmembrane region" description="Helical" evidence="9">
    <location>
        <begin position="39"/>
        <end position="62"/>
    </location>
</feature>
<keyword evidence="5 10" id="KW-0592">Phosphate transport</keyword>
<dbReference type="SUPFAM" id="SSF161098">
    <property type="entry name" value="MetI-like"/>
    <property type="match status" value="1"/>
</dbReference>
<dbReference type="InterPro" id="IPR011864">
    <property type="entry name" value="Phosphate_PstC"/>
</dbReference>
<dbReference type="EMBL" id="RKMF01000010">
    <property type="protein sequence ID" value="ROZ62786.1"/>
    <property type="molecule type" value="Genomic_DNA"/>
</dbReference>